<keyword evidence="3" id="KW-1185">Reference proteome</keyword>
<feature type="non-terminal residue" evidence="2">
    <location>
        <position position="1"/>
    </location>
</feature>
<dbReference type="RefSeq" id="XP_002787197.1">
    <property type="nucleotide sequence ID" value="XM_002787151.1"/>
</dbReference>
<dbReference type="AlphaFoldDB" id="C5K950"/>
<dbReference type="EMBL" id="GG671391">
    <property type="protein sequence ID" value="EER18993.1"/>
    <property type="molecule type" value="Genomic_DNA"/>
</dbReference>
<dbReference type="Proteomes" id="UP000007800">
    <property type="component" value="Unassembled WGS sequence"/>
</dbReference>
<dbReference type="GeneID" id="9049561"/>
<proteinExistence type="predicted"/>
<accession>C5K950</accession>
<evidence type="ECO:0000313" key="2">
    <source>
        <dbReference type="EMBL" id="EER18993.1"/>
    </source>
</evidence>
<evidence type="ECO:0000313" key="3">
    <source>
        <dbReference type="Proteomes" id="UP000007800"/>
    </source>
</evidence>
<organism evidence="3">
    <name type="scientific">Perkinsus marinus (strain ATCC 50983 / TXsc)</name>
    <dbReference type="NCBI Taxonomy" id="423536"/>
    <lineage>
        <taxon>Eukaryota</taxon>
        <taxon>Sar</taxon>
        <taxon>Alveolata</taxon>
        <taxon>Perkinsozoa</taxon>
        <taxon>Perkinsea</taxon>
        <taxon>Perkinsida</taxon>
        <taxon>Perkinsidae</taxon>
        <taxon>Perkinsus</taxon>
    </lineage>
</organism>
<dbReference type="OrthoDB" id="469207at2759"/>
<sequence length="267" mass="30093">RLPGDLPLDFPSIDWDKLEVKYLNVDYLPYVRSLLPTLADQQEKIKITVQEYVDAWQQKQADLRERSIRESPQDYRLELYDLVYISETSDSAIGRHLSSTWRGPLTVVRLAGTAMAYLFEGILLPSDYGGKLRVSDDGNSIENGPEYSKLVYASLKNLVPARALQSLIYDHYEKGTRVYQDTNGDLVTMPASTDGTDQSKITLRRAKQLVAGKFSSSSNDLVREDCPPFPHSEELPLSPRSNGSAGSIDCQIQQQSKPLVRCSRQKF</sequence>
<feature type="compositionally biased region" description="Polar residues" evidence="1">
    <location>
        <begin position="239"/>
        <end position="252"/>
    </location>
</feature>
<feature type="compositionally biased region" description="Basic and acidic residues" evidence="1">
    <location>
        <begin position="221"/>
        <end position="234"/>
    </location>
</feature>
<protein>
    <submittedName>
        <fullName evidence="2">Uncharacterized protein</fullName>
    </submittedName>
</protein>
<dbReference type="InParanoid" id="C5K950"/>
<reference evidence="2 3" key="1">
    <citation type="submission" date="2008-07" db="EMBL/GenBank/DDBJ databases">
        <authorList>
            <person name="El-Sayed N."/>
            <person name="Caler E."/>
            <person name="Inman J."/>
            <person name="Amedeo P."/>
            <person name="Hass B."/>
            <person name="Wortman J."/>
        </authorList>
    </citation>
    <scope>NUCLEOTIDE SEQUENCE [LARGE SCALE GENOMIC DNA]</scope>
    <source>
        <strain evidence="3">ATCC 50983 / TXsc</strain>
    </source>
</reference>
<feature type="region of interest" description="Disordered" evidence="1">
    <location>
        <begin position="218"/>
        <end position="252"/>
    </location>
</feature>
<evidence type="ECO:0000256" key="1">
    <source>
        <dbReference type="SAM" id="MobiDB-lite"/>
    </source>
</evidence>
<gene>
    <name evidence="2" type="ORF">Pmar_PMAR013299</name>
</gene>
<name>C5K950_PERM5</name>